<proteinExistence type="predicted"/>
<name>A0A9X3WP79_9BACI</name>
<evidence type="ECO:0000313" key="3">
    <source>
        <dbReference type="Proteomes" id="UP001145072"/>
    </source>
</evidence>
<dbReference type="Pfam" id="PF26353">
    <property type="entry name" value="YhfM"/>
    <property type="match status" value="1"/>
</dbReference>
<keyword evidence="3" id="KW-1185">Reference proteome</keyword>
<evidence type="ECO:0000259" key="1">
    <source>
        <dbReference type="Pfam" id="PF26353"/>
    </source>
</evidence>
<accession>A0A9X3WP79</accession>
<sequence>MKWIFTIGVLMVLTACQTEVETMVLLDEKIGKVEVSESNGVGDVNTDILEVFKDDKSIQTFQDAIETAVMKQIDVEGEDPDYDLMVLYEEGYPSHPIHLWLGEEGEPSTLSYVVGEGETYLTTEKATQALREMLLSE</sequence>
<feature type="domain" description="YhfM-like" evidence="1">
    <location>
        <begin position="51"/>
        <end position="134"/>
    </location>
</feature>
<dbReference type="Proteomes" id="UP001145072">
    <property type="component" value="Unassembled WGS sequence"/>
</dbReference>
<comment type="caution">
    <text evidence="2">The sequence shown here is derived from an EMBL/GenBank/DDBJ whole genome shotgun (WGS) entry which is preliminary data.</text>
</comment>
<organism evidence="2 3">
    <name type="scientific">Aquibacillus koreensis</name>
    <dbReference type="NCBI Taxonomy" id="279446"/>
    <lineage>
        <taxon>Bacteria</taxon>
        <taxon>Bacillati</taxon>
        <taxon>Bacillota</taxon>
        <taxon>Bacilli</taxon>
        <taxon>Bacillales</taxon>
        <taxon>Bacillaceae</taxon>
        <taxon>Aquibacillus</taxon>
    </lineage>
</organism>
<gene>
    <name evidence="2" type="ORF">NC661_15565</name>
</gene>
<reference evidence="2" key="1">
    <citation type="submission" date="2022-06" db="EMBL/GenBank/DDBJ databases">
        <title>Aquibacillus sp. a new bacterium isolated from soil saline samples.</title>
        <authorList>
            <person name="Galisteo C."/>
            <person name="De La Haba R."/>
            <person name="Sanchez-Porro C."/>
            <person name="Ventosa A."/>
        </authorList>
    </citation>
    <scope>NUCLEOTIDE SEQUENCE</scope>
    <source>
        <strain evidence="2">JCM 12387</strain>
    </source>
</reference>
<evidence type="ECO:0000313" key="2">
    <source>
        <dbReference type="EMBL" id="MDC3421791.1"/>
    </source>
</evidence>
<dbReference type="AlphaFoldDB" id="A0A9X3WP79"/>
<dbReference type="EMBL" id="JAMQJZ010000013">
    <property type="protein sequence ID" value="MDC3421791.1"/>
    <property type="molecule type" value="Genomic_DNA"/>
</dbReference>
<protein>
    <recommendedName>
        <fullName evidence="1">YhfM-like domain-containing protein</fullName>
    </recommendedName>
</protein>
<dbReference type="PROSITE" id="PS51257">
    <property type="entry name" value="PROKAR_LIPOPROTEIN"/>
    <property type="match status" value="1"/>
</dbReference>
<dbReference type="InterPro" id="IPR058780">
    <property type="entry name" value="YhfM-like_dom"/>
</dbReference>
<dbReference type="RefSeq" id="WP_259866154.1">
    <property type="nucleotide sequence ID" value="NZ_JAMQJZ010000013.1"/>
</dbReference>